<gene>
    <name evidence="2" type="ORF">DI09_80p110</name>
    <name evidence="1" type="ORF">DI09_82p120</name>
</gene>
<evidence type="ECO:0000313" key="1">
    <source>
        <dbReference type="EMBL" id="KGG50193.1"/>
    </source>
</evidence>
<name>A0A098VM91_9MICR</name>
<sequence>MSPNHHDPALESPAMYNFRVVLLGGKDQSPDTFQKDSPHKCAAPHALILPFHISVSHFICTEPATADLENSSQLQAPKRAWTLRIEAHQVQPPAGNPNFKNIKFSEVIKSILVEVGEPSQNSCLIEWQKTPLSKSDLDGFEIKKVSPPPSDVRVYIVPDWATERYLIPKELYQILSISASTAHPAESTRPAVLLALWRYINVSMMMFMTVSVDEGLVSKPRHAECDQV</sequence>
<dbReference type="GeneID" id="25260920"/>
<dbReference type="OrthoDB" id="10263741at2759"/>
<dbReference type="RefSeq" id="XP_013236620.1">
    <property type="nucleotide sequence ID" value="XM_013381166.1"/>
</dbReference>
<evidence type="ECO:0000313" key="2">
    <source>
        <dbReference type="EMBL" id="KGG50217.1"/>
    </source>
</evidence>
<dbReference type="EMBL" id="JMKJ01000591">
    <property type="protein sequence ID" value="KGG50217.1"/>
    <property type="molecule type" value="Genomic_DNA"/>
</dbReference>
<dbReference type="AlphaFoldDB" id="A0A098VM91"/>
<organism evidence="2 3">
    <name type="scientific">Mitosporidium daphniae</name>
    <dbReference type="NCBI Taxonomy" id="1485682"/>
    <lineage>
        <taxon>Eukaryota</taxon>
        <taxon>Fungi</taxon>
        <taxon>Fungi incertae sedis</taxon>
        <taxon>Microsporidia</taxon>
        <taxon>Mitosporidium</taxon>
    </lineage>
</organism>
<dbReference type="GeneID" id="25260895"/>
<evidence type="ECO:0000313" key="3">
    <source>
        <dbReference type="Proteomes" id="UP000029725"/>
    </source>
</evidence>
<dbReference type="VEuPathDB" id="MicrosporidiaDB:DI09_82p120"/>
<dbReference type="VEuPathDB" id="MicrosporidiaDB:DI09_80p110"/>
<reference evidence="2 3" key="1">
    <citation type="submission" date="2014-04" db="EMBL/GenBank/DDBJ databases">
        <title>A new species of microsporidia sheds light on the evolution of extreme parasitism.</title>
        <authorList>
            <person name="Haag K.L."/>
            <person name="James T.Y."/>
            <person name="Larsson R."/>
            <person name="Schaer T.M."/>
            <person name="Refardt D."/>
            <person name="Pombert J.-F."/>
            <person name="Ebert D."/>
        </authorList>
    </citation>
    <scope>NUCLEOTIDE SEQUENCE [LARGE SCALE GENOMIC DNA]</scope>
    <source>
        <strain evidence="2 3">UGP3</strain>
        <tissue evidence="2">Spores</tissue>
    </source>
</reference>
<dbReference type="HOGENOM" id="CLU_1215043_0_0_1"/>
<accession>A0A098VM91</accession>
<dbReference type="Proteomes" id="UP000029725">
    <property type="component" value="Unassembled WGS sequence"/>
</dbReference>
<keyword evidence="3" id="KW-1185">Reference proteome</keyword>
<protein>
    <submittedName>
        <fullName evidence="2">Uncharacterized protein</fullName>
    </submittedName>
</protein>
<proteinExistence type="predicted"/>
<dbReference type="RefSeq" id="XP_013236644.1">
    <property type="nucleotide sequence ID" value="XM_013381190.1"/>
</dbReference>
<comment type="caution">
    <text evidence="2">The sequence shown here is derived from an EMBL/GenBank/DDBJ whole genome shotgun (WGS) entry which is preliminary data.</text>
</comment>
<dbReference type="EMBL" id="JMKJ01000593">
    <property type="protein sequence ID" value="KGG50193.1"/>
    <property type="molecule type" value="Genomic_DNA"/>
</dbReference>